<dbReference type="AlphaFoldDB" id="N6UYA5"/>
<evidence type="ECO:0000313" key="2">
    <source>
        <dbReference type="EMBL" id="ENN83852.1"/>
    </source>
</evidence>
<organism evidence="2 3">
    <name type="scientific">Rhizobium freirei PRF 81</name>
    <dbReference type="NCBI Taxonomy" id="363754"/>
    <lineage>
        <taxon>Bacteria</taxon>
        <taxon>Pseudomonadati</taxon>
        <taxon>Pseudomonadota</taxon>
        <taxon>Alphaproteobacteria</taxon>
        <taxon>Hyphomicrobiales</taxon>
        <taxon>Rhizobiaceae</taxon>
        <taxon>Rhizobium/Agrobacterium group</taxon>
        <taxon>Rhizobium</taxon>
    </lineage>
</organism>
<proteinExistence type="predicted"/>
<keyword evidence="1" id="KW-0472">Membrane</keyword>
<evidence type="ECO:0000313" key="3">
    <source>
        <dbReference type="Proteomes" id="UP000012429"/>
    </source>
</evidence>
<keyword evidence="2" id="KW-0614">Plasmid</keyword>
<accession>N6UYA5</accession>
<name>N6UYA5_9HYPH</name>
<feature type="transmembrane region" description="Helical" evidence="1">
    <location>
        <begin position="22"/>
        <end position="40"/>
    </location>
</feature>
<keyword evidence="1" id="KW-0812">Transmembrane</keyword>
<protein>
    <submittedName>
        <fullName evidence="2">Uncharacterized protein</fullName>
    </submittedName>
</protein>
<keyword evidence="3" id="KW-1185">Reference proteome</keyword>
<dbReference type="Proteomes" id="UP000012429">
    <property type="component" value="Unassembled WGS sequence"/>
</dbReference>
<gene>
    <name evidence="2" type="ORF">RHSP_83006</name>
</gene>
<sequence>MFGSTSPLITTWFIKSGTPHYIGYYMILFCVIVLVAALAMPKPVGRKSNRSIHISVDRYVVGGRRHDYRFQRTAF</sequence>
<reference evidence="2 3" key="1">
    <citation type="journal article" date="2012" name="BMC Genomics">
        <title>Genomic basis of broad host range and environmental adaptability of Rhizobium tropici CIAT 899 and Rhizobium sp. PRF 81 which are used in inoculants for common bean (Phaseolus vulgaris L.).</title>
        <authorList>
            <person name="Ormeno-Orrillo E."/>
            <person name="Menna P."/>
            <person name="Almeida L.G."/>
            <person name="Ollero F.J."/>
            <person name="Nicolas M.F."/>
            <person name="Pains Rodrigues E."/>
            <person name="Shigueyoshi Nakatani A."/>
            <person name="Silva Batista J.S."/>
            <person name="Oliveira Chueire L.M."/>
            <person name="Souza R.C."/>
            <person name="Ribeiro Vasconcelos A.T."/>
            <person name="Megias M."/>
            <person name="Hungria M."/>
            <person name="Martinez-Romero E."/>
        </authorList>
    </citation>
    <scope>NUCLEOTIDE SEQUENCE [LARGE SCALE GENOMIC DNA]</scope>
    <source>
        <strain evidence="2 3">PRF 81</strain>
        <plasmid evidence="2">pPRF81a</plasmid>
    </source>
</reference>
<dbReference type="PATRIC" id="fig|363754.4.peg.6767"/>
<dbReference type="EMBL" id="AQHN01000095">
    <property type="protein sequence ID" value="ENN83852.1"/>
    <property type="molecule type" value="Genomic_DNA"/>
</dbReference>
<evidence type="ECO:0000256" key="1">
    <source>
        <dbReference type="SAM" id="Phobius"/>
    </source>
</evidence>
<geneLocation type="plasmid" evidence="2">
    <name>pPRF81a</name>
</geneLocation>
<keyword evidence="1" id="KW-1133">Transmembrane helix</keyword>
<comment type="caution">
    <text evidence="2">The sequence shown here is derived from an EMBL/GenBank/DDBJ whole genome shotgun (WGS) entry which is preliminary data.</text>
</comment>